<proteinExistence type="predicted"/>
<organism evidence="1 2">
    <name type="scientific">Gemmatirosa kalamazoonensis</name>
    <dbReference type="NCBI Taxonomy" id="861299"/>
    <lineage>
        <taxon>Bacteria</taxon>
        <taxon>Pseudomonadati</taxon>
        <taxon>Gemmatimonadota</taxon>
        <taxon>Gemmatimonadia</taxon>
        <taxon>Gemmatimonadales</taxon>
        <taxon>Gemmatimonadaceae</taxon>
        <taxon>Gemmatirosa</taxon>
    </lineage>
</organism>
<dbReference type="Pfam" id="PF05635">
    <property type="entry name" value="23S_rRNA_IVP"/>
    <property type="match status" value="1"/>
</dbReference>
<dbReference type="Proteomes" id="UP000019151">
    <property type="component" value="Chromosome"/>
</dbReference>
<dbReference type="InterPro" id="IPR036583">
    <property type="entry name" value="23S_rRNA_IVS_sf"/>
</dbReference>
<gene>
    <name evidence="1" type="ORF">J421_0286</name>
</gene>
<dbReference type="OrthoDB" id="9811959at2"/>
<dbReference type="RefSeq" id="WP_025409381.1">
    <property type="nucleotide sequence ID" value="NZ_CP007128.1"/>
</dbReference>
<dbReference type="PANTHER" id="PTHR38471:SF2">
    <property type="entry name" value="FOUR HELIX BUNDLE PROTEIN"/>
    <property type="match status" value="1"/>
</dbReference>
<name>W0REL6_9BACT</name>
<evidence type="ECO:0000313" key="2">
    <source>
        <dbReference type="Proteomes" id="UP000019151"/>
    </source>
</evidence>
<dbReference type="SUPFAM" id="SSF158446">
    <property type="entry name" value="IVS-encoded protein-like"/>
    <property type="match status" value="1"/>
</dbReference>
<dbReference type="Gene3D" id="1.20.1440.60">
    <property type="entry name" value="23S rRNA-intervening sequence"/>
    <property type="match status" value="1"/>
</dbReference>
<accession>W0REL6</accession>
<dbReference type="NCBIfam" id="TIGR02436">
    <property type="entry name" value="four helix bundle protein"/>
    <property type="match status" value="1"/>
</dbReference>
<dbReference type="AlphaFoldDB" id="W0REL6"/>
<dbReference type="EMBL" id="CP007128">
    <property type="protein sequence ID" value="AHG87823.1"/>
    <property type="molecule type" value="Genomic_DNA"/>
</dbReference>
<dbReference type="InterPro" id="IPR012657">
    <property type="entry name" value="23S_rRNA-intervening_sequence"/>
</dbReference>
<keyword evidence="2" id="KW-1185">Reference proteome</keyword>
<dbReference type="STRING" id="861299.J421_0286"/>
<sequence length="118" mass="13464">MGSYRDLRVWKESFDLSLDIDRLADQLPRKRAALADQIRRSSEGIPRSIAEGHGRSDADFARYLDIAEGSLHELETDIMRIGIRSLAPSKDVIDIERRIRHVQQLLSGLLRCLRPPTT</sequence>
<dbReference type="KEGG" id="gba:J421_0286"/>
<evidence type="ECO:0000313" key="1">
    <source>
        <dbReference type="EMBL" id="AHG87823.1"/>
    </source>
</evidence>
<protein>
    <submittedName>
        <fullName evidence="1">CHP02436-containing protein</fullName>
    </submittedName>
</protein>
<dbReference type="HOGENOM" id="CLU_129874_0_7_0"/>
<dbReference type="InParanoid" id="W0REL6"/>
<dbReference type="PANTHER" id="PTHR38471">
    <property type="entry name" value="FOUR HELIX BUNDLE PROTEIN"/>
    <property type="match status" value="1"/>
</dbReference>
<reference evidence="1 2" key="1">
    <citation type="journal article" date="2014" name="Genome Announc.">
        <title>Genome Sequence and Methylome of Soil Bacterium Gemmatirosa kalamazoonensis KBS708T, a Member of the Rarely Cultivated Gemmatimonadetes Phylum.</title>
        <authorList>
            <person name="Debruyn J.M."/>
            <person name="Radosevich M."/>
            <person name="Wommack K.E."/>
            <person name="Polson S.W."/>
            <person name="Hauser L.J."/>
            <person name="Fawaz M.N."/>
            <person name="Korlach J."/>
            <person name="Tsai Y.C."/>
        </authorList>
    </citation>
    <scope>NUCLEOTIDE SEQUENCE [LARGE SCALE GENOMIC DNA]</scope>
    <source>
        <strain evidence="1 2">KBS708</strain>
    </source>
</reference>